<protein>
    <submittedName>
        <fullName evidence="7">Uncharacterized protein</fullName>
    </submittedName>
</protein>
<accession>A0A4Y7PZG4</accession>
<dbReference type="VEuPathDB" id="FungiDB:BD410DRAFT_772507"/>
<dbReference type="OrthoDB" id="202672at2759"/>
<evidence type="ECO:0000256" key="4">
    <source>
        <dbReference type="ARBA" id="ARBA00022989"/>
    </source>
</evidence>
<evidence type="ECO:0000313" key="7">
    <source>
        <dbReference type="EMBL" id="TDL20545.1"/>
    </source>
</evidence>
<dbReference type="InterPro" id="IPR024512">
    <property type="entry name" value="Ser_palmitoyltrfase_ssu-like"/>
</dbReference>
<keyword evidence="3" id="KW-0256">Endoplasmic reticulum</keyword>
<dbReference type="GO" id="GO:0005789">
    <property type="term" value="C:endoplasmic reticulum membrane"/>
    <property type="evidence" value="ECO:0007669"/>
    <property type="project" value="UniProtKB-SubCell"/>
</dbReference>
<comment type="subcellular location">
    <subcellularLocation>
        <location evidence="1">Endoplasmic reticulum membrane</location>
        <topology evidence="1">Multi-pass membrane protein</topology>
    </subcellularLocation>
</comment>
<feature type="transmembrane region" description="Helical" evidence="6">
    <location>
        <begin position="45"/>
        <end position="66"/>
    </location>
</feature>
<evidence type="ECO:0000256" key="2">
    <source>
        <dbReference type="ARBA" id="ARBA00022692"/>
    </source>
</evidence>
<evidence type="ECO:0000313" key="8">
    <source>
        <dbReference type="Proteomes" id="UP000294933"/>
    </source>
</evidence>
<sequence>MAGSKPKSSSSLRQPENPIAAFFWRRRMWVETTFALSMMEPWEKLLLLFIFSALTTLLVTGLYKYLPHHLHTMQTRARFYLLGQDGGKDDGPWSGWADRDL</sequence>
<gene>
    <name evidence="7" type="ORF">BD410DRAFT_772507</name>
</gene>
<dbReference type="Pfam" id="PF11779">
    <property type="entry name" value="SPT_ssu-like"/>
    <property type="match status" value="1"/>
</dbReference>
<dbReference type="STRING" id="50990.A0A4Y7PZG4"/>
<evidence type="ECO:0000256" key="3">
    <source>
        <dbReference type="ARBA" id="ARBA00022824"/>
    </source>
</evidence>
<dbReference type="AlphaFoldDB" id="A0A4Y7PZG4"/>
<dbReference type="Proteomes" id="UP000294933">
    <property type="component" value="Unassembled WGS sequence"/>
</dbReference>
<keyword evidence="2 6" id="KW-0812">Transmembrane</keyword>
<reference evidence="7 8" key="1">
    <citation type="submission" date="2018-06" db="EMBL/GenBank/DDBJ databases">
        <title>A transcriptomic atlas of mushroom development highlights an independent origin of complex multicellularity.</title>
        <authorList>
            <consortium name="DOE Joint Genome Institute"/>
            <person name="Krizsan K."/>
            <person name="Almasi E."/>
            <person name="Merenyi Z."/>
            <person name="Sahu N."/>
            <person name="Viragh M."/>
            <person name="Koszo T."/>
            <person name="Mondo S."/>
            <person name="Kiss B."/>
            <person name="Balint B."/>
            <person name="Kues U."/>
            <person name="Barry K."/>
            <person name="Hegedus J.C."/>
            <person name="Henrissat B."/>
            <person name="Johnson J."/>
            <person name="Lipzen A."/>
            <person name="Ohm R."/>
            <person name="Nagy I."/>
            <person name="Pangilinan J."/>
            <person name="Yan J."/>
            <person name="Xiong Y."/>
            <person name="Grigoriev I.V."/>
            <person name="Hibbett D.S."/>
            <person name="Nagy L.G."/>
        </authorList>
    </citation>
    <scope>NUCLEOTIDE SEQUENCE [LARGE SCALE GENOMIC DNA]</scope>
    <source>
        <strain evidence="7 8">SZMC22713</strain>
    </source>
</reference>
<name>A0A4Y7PZG4_9AGAM</name>
<dbReference type="EMBL" id="ML170187">
    <property type="protein sequence ID" value="TDL20545.1"/>
    <property type="molecule type" value="Genomic_DNA"/>
</dbReference>
<keyword evidence="4 6" id="KW-1133">Transmembrane helix</keyword>
<evidence type="ECO:0000256" key="1">
    <source>
        <dbReference type="ARBA" id="ARBA00004477"/>
    </source>
</evidence>
<evidence type="ECO:0000256" key="6">
    <source>
        <dbReference type="SAM" id="Phobius"/>
    </source>
</evidence>
<organism evidence="7 8">
    <name type="scientific">Rickenella mellea</name>
    <dbReference type="NCBI Taxonomy" id="50990"/>
    <lineage>
        <taxon>Eukaryota</taxon>
        <taxon>Fungi</taxon>
        <taxon>Dikarya</taxon>
        <taxon>Basidiomycota</taxon>
        <taxon>Agaricomycotina</taxon>
        <taxon>Agaricomycetes</taxon>
        <taxon>Hymenochaetales</taxon>
        <taxon>Rickenellaceae</taxon>
        <taxon>Rickenella</taxon>
    </lineage>
</organism>
<proteinExistence type="predicted"/>
<keyword evidence="8" id="KW-1185">Reference proteome</keyword>
<evidence type="ECO:0000256" key="5">
    <source>
        <dbReference type="ARBA" id="ARBA00023136"/>
    </source>
</evidence>
<keyword evidence="5 6" id="KW-0472">Membrane</keyword>